<evidence type="ECO:0000313" key="2">
    <source>
        <dbReference type="EMBL" id="CAI5774568.1"/>
    </source>
</evidence>
<feature type="region of interest" description="Disordered" evidence="1">
    <location>
        <begin position="1"/>
        <end position="36"/>
    </location>
</feature>
<feature type="compositionally biased region" description="Basic and acidic residues" evidence="1">
    <location>
        <begin position="117"/>
        <end position="131"/>
    </location>
</feature>
<evidence type="ECO:0000256" key="1">
    <source>
        <dbReference type="SAM" id="MobiDB-lite"/>
    </source>
</evidence>
<accession>A0AA35KCB5</accession>
<organism evidence="2 3">
    <name type="scientific">Podarcis lilfordi</name>
    <name type="common">Lilford's wall lizard</name>
    <dbReference type="NCBI Taxonomy" id="74358"/>
    <lineage>
        <taxon>Eukaryota</taxon>
        <taxon>Metazoa</taxon>
        <taxon>Chordata</taxon>
        <taxon>Craniata</taxon>
        <taxon>Vertebrata</taxon>
        <taxon>Euteleostomi</taxon>
        <taxon>Lepidosauria</taxon>
        <taxon>Squamata</taxon>
        <taxon>Bifurcata</taxon>
        <taxon>Unidentata</taxon>
        <taxon>Episquamata</taxon>
        <taxon>Laterata</taxon>
        <taxon>Lacertibaenia</taxon>
        <taxon>Lacertidae</taxon>
        <taxon>Podarcis</taxon>
    </lineage>
</organism>
<name>A0AA35KCB5_9SAUR</name>
<feature type="compositionally biased region" description="Polar residues" evidence="1">
    <location>
        <begin position="100"/>
        <end position="114"/>
    </location>
</feature>
<dbReference type="AlphaFoldDB" id="A0AA35KCB5"/>
<dbReference type="Proteomes" id="UP001178461">
    <property type="component" value="Chromosome 5"/>
</dbReference>
<keyword evidence="3" id="KW-1185">Reference proteome</keyword>
<reference evidence="2" key="1">
    <citation type="submission" date="2022-12" db="EMBL/GenBank/DDBJ databases">
        <authorList>
            <person name="Alioto T."/>
            <person name="Alioto T."/>
            <person name="Gomez Garrido J."/>
        </authorList>
    </citation>
    <scope>NUCLEOTIDE SEQUENCE</scope>
</reference>
<feature type="region of interest" description="Disordered" evidence="1">
    <location>
        <begin position="97"/>
        <end position="131"/>
    </location>
</feature>
<evidence type="ECO:0000313" key="3">
    <source>
        <dbReference type="Proteomes" id="UP001178461"/>
    </source>
</evidence>
<proteinExistence type="predicted"/>
<dbReference type="EMBL" id="OX395130">
    <property type="protein sequence ID" value="CAI5774568.1"/>
    <property type="molecule type" value="Genomic_DNA"/>
</dbReference>
<protein>
    <submittedName>
        <fullName evidence="2">Uncharacterized protein</fullName>
    </submittedName>
</protein>
<feature type="compositionally biased region" description="Basic and acidic residues" evidence="1">
    <location>
        <begin position="12"/>
        <end position="32"/>
    </location>
</feature>
<gene>
    <name evidence="2" type="ORF">PODLI_1B016852</name>
</gene>
<sequence length="131" mass="14467">MSRTTAPIEHSAAAKEKEPLKKERPVGKREETAGTARTRAAAIESCFRANNLTPEVPSFGQGYNQGLYSTCKNCCCGWRLLYSYGTSCTREGAWELKSAVSPSRSPETFTQSLKLSGHKETSWKRKEGTSK</sequence>